<feature type="domain" description="Large ribosomal subunit protein mL59" evidence="2">
    <location>
        <begin position="15"/>
        <end position="139"/>
    </location>
</feature>
<proteinExistence type="predicted"/>
<keyword evidence="4" id="KW-1185">Reference proteome</keyword>
<dbReference type="PANTHER" id="PTHR28041">
    <property type="entry name" value="54S RIBOSOMAL PROTEIN L25, MITOCHONDRIAL"/>
    <property type="match status" value="1"/>
</dbReference>
<dbReference type="RefSeq" id="XP_066828948.1">
    <property type="nucleotide sequence ID" value="XM_066971963.1"/>
</dbReference>
<protein>
    <recommendedName>
        <fullName evidence="2">Large ribosomal subunit protein mL59 domain-containing protein</fullName>
    </recommendedName>
</protein>
<evidence type="ECO:0000313" key="4">
    <source>
        <dbReference type="Proteomes" id="UP001497383"/>
    </source>
</evidence>
<dbReference type="PANTHER" id="PTHR28041:SF1">
    <property type="entry name" value="LARGE RIBOSOMAL SUBUNIT PROTEIN ML59"/>
    <property type="match status" value="1"/>
</dbReference>
<dbReference type="EMBL" id="OZ022406">
    <property type="protein sequence ID" value="CAK9437632.1"/>
    <property type="molecule type" value="Genomic_DNA"/>
</dbReference>
<sequence>MSALTSKEAFAKLPQKLHNFFIKHPPRPFAQYKDGPSTTTDPIKNPFYPNKHLETGRWHSPHYSRRRSADLFKMAKKFGIQDLLPPTPRKFHDEKYNNNKWMMGMVQPAGRANQAELDEKFRKRAEAIKNMDQIITEVRPSYKKLLRKRKEKEPKWY</sequence>
<accession>A0ABP0ZLM4</accession>
<organism evidence="3 4">
    <name type="scientific">Lodderomyces beijingensis</name>
    <dbReference type="NCBI Taxonomy" id="1775926"/>
    <lineage>
        <taxon>Eukaryota</taxon>
        <taxon>Fungi</taxon>
        <taxon>Dikarya</taxon>
        <taxon>Ascomycota</taxon>
        <taxon>Saccharomycotina</taxon>
        <taxon>Pichiomycetes</taxon>
        <taxon>Debaryomycetaceae</taxon>
        <taxon>Candida/Lodderomyces clade</taxon>
        <taxon>Lodderomyces</taxon>
    </lineage>
</organism>
<evidence type="ECO:0000313" key="3">
    <source>
        <dbReference type="EMBL" id="CAK9437632.1"/>
    </source>
</evidence>
<name>A0ABP0ZLM4_9ASCO</name>
<gene>
    <name evidence="3" type="ORF">LODBEIA_P20100</name>
</gene>
<feature type="region of interest" description="Disordered" evidence="1">
    <location>
        <begin position="28"/>
        <end position="51"/>
    </location>
</feature>
<dbReference type="GeneID" id="92207206"/>
<dbReference type="InterPro" id="IPR037507">
    <property type="entry name" value="Ribosomal_mL59"/>
</dbReference>
<dbReference type="Pfam" id="PF18126">
    <property type="entry name" value="Mitoc_mL59"/>
    <property type="match status" value="1"/>
</dbReference>
<evidence type="ECO:0000256" key="1">
    <source>
        <dbReference type="SAM" id="MobiDB-lite"/>
    </source>
</evidence>
<reference evidence="3 4" key="1">
    <citation type="submission" date="2024-03" db="EMBL/GenBank/DDBJ databases">
        <authorList>
            <person name="Brejova B."/>
        </authorList>
    </citation>
    <scope>NUCLEOTIDE SEQUENCE [LARGE SCALE GENOMIC DNA]</scope>
    <source>
        <strain evidence="3 4">CBS 14171</strain>
    </source>
</reference>
<evidence type="ECO:0000259" key="2">
    <source>
        <dbReference type="Pfam" id="PF18126"/>
    </source>
</evidence>
<dbReference type="InterPro" id="IPR040922">
    <property type="entry name" value="Ribosomal_mL59_dom"/>
</dbReference>
<dbReference type="Proteomes" id="UP001497383">
    <property type="component" value="Chromosome 2"/>
</dbReference>